<feature type="compositionally biased region" description="Polar residues" evidence="1">
    <location>
        <begin position="803"/>
        <end position="814"/>
    </location>
</feature>
<evidence type="ECO:0000256" key="1">
    <source>
        <dbReference type="SAM" id="MobiDB-lite"/>
    </source>
</evidence>
<feature type="compositionally biased region" description="Low complexity" evidence="1">
    <location>
        <begin position="751"/>
        <end position="767"/>
    </location>
</feature>
<feature type="domain" description="Sporulation stage II protein D amidase enhancer LytB N-terminal" evidence="2">
    <location>
        <begin position="163"/>
        <end position="252"/>
    </location>
</feature>
<feature type="compositionally biased region" description="Low complexity" evidence="1">
    <location>
        <begin position="423"/>
        <end position="437"/>
    </location>
</feature>
<feature type="region of interest" description="Disordered" evidence="1">
    <location>
        <begin position="374"/>
        <end position="671"/>
    </location>
</feature>
<dbReference type="EMBL" id="JBIAPI010000001">
    <property type="protein sequence ID" value="MFF3221289.1"/>
    <property type="molecule type" value="Genomic_DNA"/>
</dbReference>
<organism evidence="3 4">
    <name type="scientific">Nocardia suismassiliense</name>
    <dbReference type="NCBI Taxonomy" id="2077092"/>
    <lineage>
        <taxon>Bacteria</taxon>
        <taxon>Bacillati</taxon>
        <taxon>Actinomycetota</taxon>
        <taxon>Actinomycetes</taxon>
        <taxon>Mycobacteriales</taxon>
        <taxon>Nocardiaceae</taxon>
        <taxon>Nocardia</taxon>
    </lineage>
</organism>
<dbReference type="RefSeq" id="WP_387712181.1">
    <property type="nucleotide sequence ID" value="NZ_JBIAPI010000001.1"/>
</dbReference>
<protein>
    <submittedName>
        <fullName evidence="3">SpoIID/LytB domain-containing protein</fullName>
    </submittedName>
</protein>
<reference evidence="3 4" key="1">
    <citation type="submission" date="2024-10" db="EMBL/GenBank/DDBJ databases">
        <title>The Natural Products Discovery Center: Release of the First 8490 Sequenced Strains for Exploring Actinobacteria Biosynthetic Diversity.</title>
        <authorList>
            <person name="Kalkreuter E."/>
            <person name="Kautsar S.A."/>
            <person name="Yang D."/>
            <person name="Bader C.D."/>
            <person name="Teijaro C.N."/>
            <person name="Fluegel L."/>
            <person name="Davis C.M."/>
            <person name="Simpson J.R."/>
            <person name="Lauterbach L."/>
            <person name="Steele A.D."/>
            <person name="Gui C."/>
            <person name="Meng S."/>
            <person name="Li G."/>
            <person name="Viehrig K."/>
            <person name="Ye F."/>
            <person name="Su P."/>
            <person name="Kiefer A.F."/>
            <person name="Nichols A."/>
            <person name="Cepeda A.J."/>
            <person name="Yan W."/>
            <person name="Fan B."/>
            <person name="Jiang Y."/>
            <person name="Adhikari A."/>
            <person name="Zheng C.-J."/>
            <person name="Schuster L."/>
            <person name="Cowan T.M."/>
            <person name="Smanski M.J."/>
            <person name="Chevrette M.G."/>
            <person name="De Carvalho L.P.S."/>
            <person name="Shen B."/>
        </authorList>
    </citation>
    <scope>NUCLEOTIDE SEQUENCE [LARGE SCALE GENOMIC DNA]</scope>
    <source>
        <strain evidence="3 4">NPDC003040</strain>
    </source>
</reference>
<accession>A0ABW6QJL5</accession>
<dbReference type="Pfam" id="PF08486">
    <property type="entry name" value="SpoIID"/>
    <property type="match status" value="1"/>
</dbReference>
<feature type="compositionally biased region" description="Polar residues" evidence="1">
    <location>
        <begin position="611"/>
        <end position="640"/>
    </location>
</feature>
<gene>
    <name evidence="3" type="ORF">ACFYV7_00715</name>
</gene>
<feature type="region of interest" description="Disordered" evidence="1">
    <location>
        <begin position="742"/>
        <end position="821"/>
    </location>
</feature>
<keyword evidence="4" id="KW-1185">Reference proteome</keyword>
<sequence length="821" mass="82159">MGTVLMLWTWPGETPYRTVAGPGHGRGMSQHGAFANAQEGWTAETILGHYYPGATLGTVPANTVGIRLTAQDDSTLDTYAAAGLRVAGRVVQAGQAAHLTPLPNGGANVVVTVGCEGDVLWQAGTNDPWVYPLDPGPNRPAAEHLTLCGGTGYRGALGVALENGAARTVNRVDVEDYLLGVLPAEVQANWADQGAAEALRAQAIAARSYVLAEHRYSYAQSCDSTDCQVYPGTVKEDPRTAAAVAASAGTVLLRDGRILRSEYSSAPDGGEPADIYTFDVGPALSDLAPNAPRIPVDPRTRAAVGESPIDLEYRRIGGAKSAVGQPLGPEMALPENAGTYRMFTNGVIISTPTLGAQVVDFTTLLQLVPDPATPAPGVPSARESGVGTPPVDKSAPAGSSTPPVHESAPTGVGVPPAPGDLSGPPAGEPAPAGVAPVDESAPVGLSVPPVHESAPTGVGDPAPVGLNVPPVREPGSTGVPPVDESAPAGLSVPPVHESAPVGVGESAPVGPNVPPVREPGPAAVAPADESAPTDVSTPPGRAPVLPSGSAPPAGKSGASGISSTPGKEFAPSWTNSPAAQDAAESGVSAPFGNGPAPSGTSVSSRYEPVVSNANTPRQRESAPSGTSGSRLHESPPSNVSALWRRESAPSDAHIAPQQDSVPPGVSAPSAHEPALSDVVVAPLYESAPSNQSALSVRESAPPGAHIAPVQDSVPPGVSAPSAHEPALSDVVVAPLYESAPSNASVPPVFESAPSSSGVPPVSAPSAGTLPPAASASPGRTLAPTTAATPTPRPTPGIRIPTGNATSSRLATASTEIVVAER</sequence>
<feature type="compositionally biased region" description="Low complexity" evidence="1">
    <location>
        <begin position="777"/>
        <end position="802"/>
    </location>
</feature>
<dbReference type="Proteomes" id="UP001601948">
    <property type="component" value="Unassembled WGS sequence"/>
</dbReference>
<proteinExistence type="predicted"/>
<name>A0ABW6QJL5_9NOCA</name>
<dbReference type="InterPro" id="IPR013693">
    <property type="entry name" value="SpoIID/LytB_N"/>
</dbReference>
<evidence type="ECO:0000313" key="3">
    <source>
        <dbReference type="EMBL" id="MFF3221289.1"/>
    </source>
</evidence>
<evidence type="ECO:0000259" key="2">
    <source>
        <dbReference type="Pfam" id="PF08486"/>
    </source>
</evidence>
<comment type="caution">
    <text evidence="3">The sequence shown here is derived from an EMBL/GenBank/DDBJ whole genome shotgun (WGS) entry which is preliminary data.</text>
</comment>
<feature type="region of interest" description="Disordered" evidence="1">
    <location>
        <begin position="692"/>
        <end position="722"/>
    </location>
</feature>
<evidence type="ECO:0000313" key="4">
    <source>
        <dbReference type="Proteomes" id="UP001601948"/>
    </source>
</evidence>